<reference evidence="2 3" key="1">
    <citation type="journal article" date="2020" name="Nature">
        <title>Six reference-quality genomes reveal evolution of bat adaptations.</title>
        <authorList>
            <person name="Jebb D."/>
            <person name="Huang Z."/>
            <person name="Pippel M."/>
            <person name="Hughes G.M."/>
            <person name="Lavrichenko K."/>
            <person name="Devanna P."/>
            <person name="Winkler S."/>
            <person name="Jermiin L.S."/>
            <person name="Skirmuntt E.C."/>
            <person name="Katzourakis A."/>
            <person name="Burkitt-Gray L."/>
            <person name="Ray D.A."/>
            <person name="Sullivan K.A.M."/>
            <person name="Roscito J.G."/>
            <person name="Kirilenko B.M."/>
            <person name="Davalos L.M."/>
            <person name="Corthals A.P."/>
            <person name="Power M.L."/>
            <person name="Jones G."/>
            <person name="Ransome R.D."/>
            <person name="Dechmann D.K.N."/>
            <person name="Locatelli A.G."/>
            <person name="Puechmaille S.J."/>
            <person name="Fedrigo O."/>
            <person name="Jarvis E.D."/>
            <person name="Hiller M."/>
            <person name="Vernes S.C."/>
            <person name="Myers E.W."/>
            <person name="Teeling E.C."/>
        </authorList>
    </citation>
    <scope>NUCLEOTIDE SEQUENCE [LARGE SCALE GENOMIC DNA]</scope>
    <source>
        <strain evidence="2">MPipKuh1</strain>
        <tissue evidence="2">Flight muscle</tissue>
    </source>
</reference>
<proteinExistence type="predicted"/>
<evidence type="ECO:0000256" key="1">
    <source>
        <dbReference type="SAM" id="MobiDB-lite"/>
    </source>
</evidence>
<name>A0A7J7XB77_PIPKU</name>
<keyword evidence="3" id="KW-1185">Reference proteome</keyword>
<organism evidence="2 3">
    <name type="scientific">Pipistrellus kuhlii</name>
    <name type="common">Kuhl's pipistrelle</name>
    <dbReference type="NCBI Taxonomy" id="59472"/>
    <lineage>
        <taxon>Eukaryota</taxon>
        <taxon>Metazoa</taxon>
        <taxon>Chordata</taxon>
        <taxon>Craniata</taxon>
        <taxon>Vertebrata</taxon>
        <taxon>Euteleostomi</taxon>
        <taxon>Mammalia</taxon>
        <taxon>Eutheria</taxon>
        <taxon>Laurasiatheria</taxon>
        <taxon>Chiroptera</taxon>
        <taxon>Yangochiroptera</taxon>
        <taxon>Vespertilionidae</taxon>
        <taxon>Pipistrellus</taxon>
    </lineage>
</organism>
<dbReference type="Proteomes" id="UP000558488">
    <property type="component" value="Unassembled WGS sequence"/>
</dbReference>
<evidence type="ECO:0000313" key="2">
    <source>
        <dbReference type="EMBL" id="KAF6346921.1"/>
    </source>
</evidence>
<protein>
    <submittedName>
        <fullName evidence="2">Uncharacterized protein</fullName>
    </submittedName>
</protein>
<sequence length="122" mass="13529">MWHTGHPVSLQAGRLPARGEGKGKSPAPFPGRRAPSESDSGTVRGLPRELGFAPLAPSSSRACQRLRVGATWLLTEEPMAGWRSKRLKWSPRSPLPHPLKKHILLILFIFTEAGREIEIQKH</sequence>
<feature type="region of interest" description="Disordered" evidence="1">
    <location>
        <begin position="1"/>
        <end position="51"/>
    </location>
</feature>
<dbReference type="EMBL" id="JACAGB010000008">
    <property type="protein sequence ID" value="KAF6346921.1"/>
    <property type="molecule type" value="Genomic_DNA"/>
</dbReference>
<dbReference type="AlphaFoldDB" id="A0A7J7XB77"/>
<evidence type="ECO:0000313" key="3">
    <source>
        <dbReference type="Proteomes" id="UP000558488"/>
    </source>
</evidence>
<comment type="caution">
    <text evidence="2">The sequence shown here is derived from an EMBL/GenBank/DDBJ whole genome shotgun (WGS) entry which is preliminary data.</text>
</comment>
<gene>
    <name evidence="2" type="ORF">mPipKuh1_010655</name>
</gene>
<accession>A0A7J7XB77</accession>